<dbReference type="Proteomes" id="UP000594260">
    <property type="component" value="Unplaced"/>
</dbReference>
<feature type="compositionally biased region" description="Basic and acidic residues" evidence="9">
    <location>
        <begin position="778"/>
        <end position="790"/>
    </location>
</feature>
<evidence type="ECO:0000256" key="1">
    <source>
        <dbReference type="ARBA" id="ARBA00004123"/>
    </source>
</evidence>
<dbReference type="PANTHER" id="PTHR13580:SF9">
    <property type="entry name" value="AXIN1 UP-REGULATED 1, ISOFORM A"/>
    <property type="match status" value="1"/>
</dbReference>
<feature type="region of interest" description="Disordered" evidence="9">
    <location>
        <begin position="249"/>
        <end position="282"/>
    </location>
</feature>
<evidence type="ECO:0000256" key="9">
    <source>
        <dbReference type="SAM" id="MobiDB-lite"/>
    </source>
</evidence>
<feature type="compositionally biased region" description="Polar residues" evidence="9">
    <location>
        <begin position="79"/>
        <end position="90"/>
    </location>
</feature>
<dbReference type="Pfam" id="PF16019">
    <property type="entry name" value="CSRNP_N"/>
    <property type="match status" value="2"/>
</dbReference>
<dbReference type="GO" id="GO:0000981">
    <property type="term" value="F:DNA-binding transcription factor activity, RNA polymerase II-specific"/>
    <property type="evidence" value="ECO:0007669"/>
    <property type="project" value="TreeGrafter"/>
</dbReference>
<dbReference type="GO" id="GO:0006915">
    <property type="term" value="P:apoptotic process"/>
    <property type="evidence" value="ECO:0007669"/>
    <property type="project" value="UniProtKB-KW"/>
</dbReference>
<feature type="compositionally biased region" description="Polar residues" evidence="9">
    <location>
        <begin position="351"/>
        <end position="361"/>
    </location>
</feature>
<dbReference type="EnsemblMetazoa" id="XM_022811647">
    <property type="protein sequence ID" value="XP_022667382"/>
    <property type="gene ID" value="LOC111252952"/>
</dbReference>
<comment type="similarity">
    <text evidence="2">Belongs to the AXUD1 family.</text>
</comment>
<evidence type="ECO:0000256" key="8">
    <source>
        <dbReference type="ARBA" id="ARBA00023242"/>
    </source>
</evidence>
<name>A0A7M7KIK3_VARDE</name>
<feature type="region of interest" description="Disordered" evidence="9">
    <location>
        <begin position="1"/>
        <end position="190"/>
    </location>
</feature>
<feature type="region of interest" description="Disordered" evidence="9">
    <location>
        <begin position="740"/>
        <end position="823"/>
    </location>
</feature>
<feature type="compositionally biased region" description="Polar residues" evidence="9">
    <location>
        <begin position="512"/>
        <end position="522"/>
    </location>
</feature>
<evidence type="ECO:0000256" key="2">
    <source>
        <dbReference type="ARBA" id="ARBA00008548"/>
    </source>
</evidence>
<dbReference type="OrthoDB" id="5946974at2759"/>
<dbReference type="GO" id="GO:0005634">
    <property type="term" value="C:nucleus"/>
    <property type="evidence" value="ECO:0007669"/>
    <property type="project" value="UniProtKB-SubCell"/>
</dbReference>
<evidence type="ECO:0000313" key="12">
    <source>
        <dbReference type="Proteomes" id="UP000594260"/>
    </source>
</evidence>
<feature type="compositionally biased region" description="Basic and acidic residues" evidence="9">
    <location>
        <begin position="15"/>
        <end position="26"/>
    </location>
</feature>
<keyword evidence="4" id="KW-0805">Transcription regulation</keyword>
<keyword evidence="6" id="KW-0010">Activator</keyword>
<dbReference type="RefSeq" id="XP_022667379.1">
    <property type="nucleotide sequence ID" value="XM_022811644.1"/>
</dbReference>
<evidence type="ECO:0000256" key="3">
    <source>
        <dbReference type="ARBA" id="ARBA00022703"/>
    </source>
</evidence>
<dbReference type="RefSeq" id="XP_022667380.1">
    <property type="nucleotide sequence ID" value="XM_022811645.1"/>
</dbReference>
<accession>A0A7M7KIK3</accession>
<feature type="domain" description="Cysteine/serine-rich nuclear protein N-terminal" evidence="10">
    <location>
        <begin position="546"/>
        <end position="599"/>
    </location>
</feature>
<dbReference type="RefSeq" id="XP_022667382.1">
    <property type="nucleotide sequence ID" value="XM_022811647.1"/>
</dbReference>
<dbReference type="EnsemblMetazoa" id="XM_022811646">
    <property type="protein sequence ID" value="XP_022667381"/>
    <property type="gene ID" value="LOC111252952"/>
</dbReference>
<feature type="domain" description="Cysteine/serine-rich nuclear protein N-terminal" evidence="10">
    <location>
        <begin position="613"/>
        <end position="720"/>
    </location>
</feature>
<feature type="compositionally biased region" description="Low complexity" evidence="9">
    <location>
        <begin position="523"/>
        <end position="536"/>
    </location>
</feature>
<organism evidence="11 12">
    <name type="scientific">Varroa destructor</name>
    <name type="common">Honeybee mite</name>
    <dbReference type="NCBI Taxonomy" id="109461"/>
    <lineage>
        <taxon>Eukaryota</taxon>
        <taxon>Metazoa</taxon>
        <taxon>Ecdysozoa</taxon>
        <taxon>Arthropoda</taxon>
        <taxon>Chelicerata</taxon>
        <taxon>Arachnida</taxon>
        <taxon>Acari</taxon>
        <taxon>Parasitiformes</taxon>
        <taxon>Mesostigmata</taxon>
        <taxon>Gamasina</taxon>
        <taxon>Dermanyssoidea</taxon>
        <taxon>Varroidae</taxon>
        <taxon>Varroa</taxon>
    </lineage>
</organism>
<dbReference type="RefSeq" id="XP_022667381.1">
    <property type="nucleotide sequence ID" value="XM_022811646.1"/>
</dbReference>
<evidence type="ECO:0000259" key="10">
    <source>
        <dbReference type="Pfam" id="PF16019"/>
    </source>
</evidence>
<evidence type="ECO:0000256" key="6">
    <source>
        <dbReference type="ARBA" id="ARBA00023159"/>
    </source>
</evidence>
<keyword evidence="7" id="KW-0804">Transcription</keyword>
<feature type="compositionally biased region" description="Basic and acidic residues" evidence="9">
    <location>
        <begin position="253"/>
        <end position="271"/>
    </location>
</feature>
<feature type="compositionally biased region" description="Polar residues" evidence="9">
    <location>
        <begin position="809"/>
        <end position="823"/>
    </location>
</feature>
<feature type="compositionally biased region" description="Basic and acidic residues" evidence="9">
    <location>
        <begin position="94"/>
        <end position="127"/>
    </location>
</feature>
<feature type="region of interest" description="Disordered" evidence="9">
    <location>
        <begin position="351"/>
        <end position="376"/>
    </location>
</feature>
<evidence type="ECO:0000256" key="4">
    <source>
        <dbReference type="ARBA" id="ARBA00023015"/>
    </source>
</evidence>
<feature type="compositionally biased region" description="Low complexity" evidence="9">
    <location>
        <begin position="742"/>
        <end position="761"/>
    </location>
</feature>
<dbReference type="KEGG" id="vde:111252952"/>
<dbReference type="RefSeq" id="XP_022667383.1">
    <property type="nucleotide sequence ID" value="XM_022811648.1"/>
</dbReference>
<keyword evidence="12" id="KW-1185">Reference proteome</keyword>
<dbReference type="InterPro" id="IPR023260">
    <property type="entry name" value="Cys/Ser-rich_nuc_prot"/>
</dbReference>
<feature type="region of interest" description="Disordered" evidence="9">
    <location>
        <begin position="477"/>
        <end position="537"/>
    </location>
</feature>
<evidence type="ECO:0000256" key="5">
    <source>
        <dbReference type="ARBA" id="ARBA00023125"/>
    </source>
</evidence>
<dbReference type="InterPro" id="IPR031972">
    <property type="entry name" value="CSRNP_N"/>
</dbReference>
<dbReference type="PANTHER" id="PTHR13580">
    <property type="entry name" value="TGF-BETA INDUCED APOPTOSIS PROTEIN"/>
    <property type="match status" value="1"/>
</dbReference>
<dbReference type="GeneID" id="111252952"/>
<dbReference type="AlphaFoldDB" id="A0A7M7KIK3"/>
<protein>
    <recommendedName>
        <fullName evidence="10">Cysteine/serine-rich nuclear protein N-terminal domain-containing protein</fullName>
    </recommendedName>
</protein>
<dbReference type="PRINTS" id="PR02031">
    <property type="entry name" value="CYSSERRICHNP"/>
</dbReference>
<dbReference type="EnsemblMetazoa" id="XM_022811648">
    <property type="protein sequence ID" value="XP_022667383"/>
    <property type="gene ID" value="LOC111252952"/>
</dbReference>
<keyword evidence="8" id="KW-0539">Nucleus</keyword>
<sequence length="823" mass="89173">MTIAKFIGYPQKMAGWERDTREKEPLDAEGAPTVQGNSGQDSQGARPERAAAQLCQLKLKYEYSPQSPSKRRTDISEQAPCSPSVETLLTATVRRVELEVAKELGPETKRSRDDRTPSIDGRSDRMPPQDAGSKTQDRETSLTAPRKVTNGERRSSDSAAIIVQKRKDMDSPISPSVTRSQVWEEEATPKEAKIRADVVSKCNGNMVIKNSNLKTVISKTVIAKVTATDISNNTSQQTMASVKVVVAPKAAAVKRESPSPDKTDEEKRSKNPETIPVKTLSKAKTSMDVCPLGGTSTPSNGTCTKSLKIGKKETTIDAIFESDLKIKPLGKGGNENTPVKIPTTKTRSEMALTTPSSNNGVGVSLKSKSDPANSEVSTPKIIRTTTVNARKLAVGDDYTTVAADLTSTKTEAEECHQVGQASITRAGNAVITAKRTIRELSANEALESTPKKFVLGTSPVTAVNRRKDLDTPVLSPVMKDILDNPSSPMTRSMSRRMEETTVPGIDSGIGRSMQTSNSMETPSSSGSVGTASSDLSTLRAEEPPIKKRVRFDRVTVYLFERTQGFTSVPTQGGSTLGMGSIHQDLEEYSVEEHAERKRLQLRPTGVPTPPLVLPIPTKRRRELLRQSGVRDIDALEKDECESIRASRERCGCACQGRCEPIVCLCILAGISCQVEVFSQVDRSSFPCGCSREGCDNPNGRTEFDPIKVKAYVQQTRLRANREMGLPEEQIQVMQNRVEQTTCEYSSEGSDNSSECSENSDYASSDEAIPPVQLSSVSLHEDIELPAHSAKDATVSSISQVHAKEEPSEDSGNSGGTSVDSVQS</sequence>
<dbReference type="InParanoid" id="A0A7M7KIK3"/>
<reference evidence="11" key="1">
    <citation type="submission" date="2021-01" db="UniProtKB">
        <authorList>
            <consortium name="EnsemblMetazoa"/>
        </authorList>
    </citation>
    <scope>IDENTIFICATION</scope>
</reference>
<dbReference type="GO" id="GO:0043565">
    <property type="term" value="F:sequence-specific DNA binding"/>
    <property type="evidence" value="ECO:0007669"/>
    <property type="project" value="TreeGrafter"/>
</dbReference>
<evidence type="ECO:0000256" key="7">
    <source>
        <dbReference type="ARBA" id="ARBA00023163"/>
    </source>
</evidence>
<evidence type="ECO:0000313" key="11">
    <source>
        <dbReference type="EnsemblMetazoa" id="XP_022667382"/>
    </source>
</evidence>
<keyword evidence="5" id="KW-0238">DNA-binding</keyword>
<proteinExistence type="inferred from homology"/>
<dbReference type="EnsemblMetazoa" id="XM_022811645">
    <property type="protein sequence ID" value="XP_022667380"/>
    <property type="gene ID" value="LOC111252952"/>
</dbReference>
<comment type="subcellular location">
    <subcellularLocation>
        <location evidence="1">Nucleus</location>
    </subcellularLocation>
</comment>
<feature type="compositionally biased region" description="Polar residues" evidence="9">
    <location>
        <begin position="34"/>
        <end position="43"/>
    </location>
</feature>
<dbReference type="EnsemblMetazoa" id="XM_022811644">
    <property type="protein sequence ID" value="XP_022667379"/>
    <property type="gene ID" value="LOC111252952"/>
</dbReference>
<keyword evidence="3" id="KW-0053">Apoptosis</keyword>